<dbReference type="Pfam" id="PF00665">
    <property type="entry name" value="rve"/>
    <property type="match status" value="1"/>
</dbReference>
<dbReference type="InterPro" id="IPR036397">
    <property type="entry name" value="RNaseH_sf"/>
</dbReference>
<reference evidence="4" key="1">
    <citation type="journal article" date="2007" name="PLoS ONE">
        <title>The first genome sequence of an elite grapevine cultivar (Pinot noir Vitis vinifera L.): coping with a highly heterozygous genome.</title>
        <authorList>
            <person name="Velasco R."/>
            <person name="Zharkikh A."/>
            <person name="Troggio M."/>
            <person name="Cartwright D.A."/>
            <person name="Cestaro A."/>
            <person name="Pruss D."/>
            <person name="Pindo M."/>
            <person name="FitzGerald L.M."/>
            <person name="Vezzulli S."/>
            <person name="Reid J."/>
            <person name="Malacarne G."/>
            <person name="Iliev D."/>
            <person name="Coppola G."/>
            <person name="Wardell B."/>
            <person name="Micheletti D."/>
            <person name="Macalma T."/>
            <person name="Facci M."/>
            <person name="Mitchell J.T."/>
            <person name="Perazzolli M."/>
            <person name="Eldredge G."/>
            <person name="Gatto P."/>
            <person name="Oyzerski R."/>
            <person name="Moretto M."/>
            <person name="Gutin N."/>
            <person name="Stefanini M."/>
            <person name="Chen Y."/>
            <person name="Segala C."/>
            <person name="Davenport C."/>
            <person name="Dematte L."/>
            <person name="Mraz A."/>
            <person name="Battilana J."/>
            <person name="Stormo K."/>
            <person name="Costa F."/>
            <person name="Tao Q."/>
            <person name="Si-Ammour A."/>
            <person name="Harkins T."/>
            <person name="Lackey A."/>
            <person name="Perbost C."/>
            <person name="Taillon B."/>
            <person name="Stella A."/>
            <person name="Solovyev V."/>
            <person name="Fawcett J.A."/>
            <person name="Sterck L."/>
            <person name="Vandepoele K."/>
            <person name="Grando S.M."/>
            <person name="Toppo S."/>
            <person name="Moser C."/>
            <person name="Lanchbury J."/>
            <person name="Bogden R."/>
            <person name="Skolnick M."/>
            <person name="Sgaramella V."/>
            <person name="Bhatnagar S.K."/>
            <person name="Fontana P."/>
            <person name="Gutin A."/>
            <person name="Van de Peer Y."/>
            <person name="Salamini F."/>
            <person name="Viola R."/>
        </authorList>
    </citation>
    <scope>NUCLEOTIDE SEQUENCE</scope>
</reference>
<dbReference type="Gene3D" id="3.30.420.10">
    <property type="entry name" value="Ribonuclease H-like superfamily/Ribonuclease H"/>
    <property type="match status" value="1"/>
</dbReference>
<dbReference type="InterPro" id="IPR039537">
    <property type="entry name" value="Retrotran_Ty1/copia-like"/>
</dbReference>
<accession>A5C786</accession>
<dbReference type="EMBL" id="AM484758">
    <property type="protein sequence ID" value="CAN62159.1"/>
    <property type="molecule type" value="Genomic_DNA"/>
</dbReference>
<sequence>MGKQIKNSFKNKKFISTTRPLELLHMDLFGSSRTPSLGGKSYAFVIVDEFSRYTWVLFLSQKNEAFYGFSKFCNKVQNEKGFTITCIRSDHGREFENINFEDYCNEHGINHNFSTPRTPQQNGVVERKNKTLQEMARTMLNENNLPKYFWAEAVNTSCYVLNRILLRPILNKTPYELWKNKKPNISYFKVFRCKCFILNTKDNLEKFDAKSDIGIFLGYSTSMQGESNQDLPKDWKFVINYPQDQIIGNPSSGVRTRSSLRNICNNLAFISQIEPKNIKDALVDENWMISMQEELNQFERSEIWELVPRPQNQTRLVAQGFNQEEGIDYEETFAPVARLEAIRMLLVFACFKDFVLYQMDVKSAFLNGFINEDVYVEQPPGFQSFNFPNHVFRLKKTLYGFKQAPRAWYERLSKFLLKNGFKMGKIDTTLFIKTKENDMLLVQIYVDDIIFGATNTTRKR</sequence>
<dbReference type="PANTHER" id="PTHR42648">
    <property type="entry name" value="TRANSPOSASE, PUTATIVE-RELATED"/>
    <property type="match status" value="1"/>
</dbReference>
<dbReference type="GO" id="GO:0015074">
    <property type="term" value="P:DNA integration"/>
    <property type="evidence" value="ECO:0007669"/>
    <property type="project" value="InterPro"/>
</dbReference>
<dbReference type="InterPro" id="IPR057670">
    <property type="entry name" value="SH3_retrovirus"/>
</dbReference>
<dbReference type="ExpressionAtlas" id="A5C786">
    <property type="expression patterns" value="baseline and differential"/>
</dbReference>
<proteinExistence type="predicted"/>
<dbReference type="Pfam" id="PF07727">
    <property type="entry name" value="RVT_2"/>
    <property type="match status" value="1"/>
</dbReference>
<dbReference type="InterPro" id="IPR013103">
    <property type="entry name" value="RVT_2"/>
</dbReference>
<evidence type="ECO:0000259" key="3">
    <source>
        <dbReference type="PROSITE" id="PS50994"/>
    </source>
</evidence>
<dbReference type="InterPro" id="IPR043502">
    <property type="entry name" value="DNA/RNA_pol_sf"/>
</dbReference>
<dbReference type="SUPFAM" id="SSF56672">
    <property type="entry name" value="DNA/RNA polymerases"/>
    <property type="match status" value="1"/>
</dbReference>
<dbReference type="GO" id="GO:0046872">
    <property type="term" value="F:metal ion binding"/>
    <property type="evidence" value="ECO:0007669"/>
    <property type="project" value="UniProtKB-KW"/>
</dbReference>
<feature type="domain" description="Integrase catalytic" evidence="3">
    <location>
        <begin position="16"/>
        <end position="182"/>
    </location>
</feature>
<name>A5C786_VITVI</name>
<dbReference type="PANTHER" id="PTHR42648:SF21">
    <property type="entry name" value="CYSTEINE-RICH RLK (RECEPTOR-LIKE PROTEIN KINASE) 8"/>
    <property type="match status" value="1"/>
</dbReference>
<keyword evidence="1" id="KW-0479">Metal-binding</keyword>
<evidence type="ECO:0000256" key="1">
    <source>
        <dbReference type="ARBA" id="ARBA00022723"/>
    </source>
</evidence>
<dbReference type="GO" id="GO:0016787">
    <property type="term" value="F:hydrolase activity"/>
    <property type="evidence" value="ECO:0007669"/>
    <property type="project" value="UniProtKB-KW"/>
</dbReference>
<evidence type="ECO:0000313" key="4">
    <source>
        <dbReference type="EMBL" id="CAN62159.1"/>
    </source>
</evidence>
<evidence type="ECO:0000256" key="2">
    <source>
        <dbReference type="ARBA" id="ARBA00022801"/>
    </source>
</evidence>
<organism evidence="4">
    <name type="scientific">Vitis vinifera</name>
    <name type="common">Grape</name>
    <dbReference type="NCBI Taxonomy" id="29760"/>
    <lineage>
        <taxon>Eukaryota</taxon>
        <taxon>Viridiplantae</taxon>
        <taxon>Streptophyta</taxon>
        <taxon>Embryophyta</taxon>
        <taxon>Tracheophyta</taxon>
        <taxon>Spermatophyta</taxon>
        <taxon>Magnoliopsida</taxon>
        <taxon>eudicotyledons</taxon>
        <taxon>Gunneridae</taxon>
        <taxon>Pentapetalae</taxon>
        <taxon>rosids</taxon>
        <taxon>Vitales</taxon>
        <taxon>Vitaceae</taxon>
        <taxon>Viteae</taxon>
        <taxon>Vitis</taxon>
    </lineage>
</organism>
<dbReference type="InterPro" id="IPR012337">
    <property type="entry name" value="RNaseH-like_sf"/>
</dbReference>
<protein>
    <recommendedName>
        <fullName evidence="3">Integrase catalytic domain-containing protein</fullName>
    </recommendedName>
</protein>
<dbReference type="AlphaFoldDB" id="A5C786"/>
<dbReference type="Pfam" id="PF25597">
    <property type="entry name" value="SH3_retrovirus"/>
    <property type="match status" value="1"/>
</dbReference>
<dbReference type="InterPro" id="IPR001584">
    <property type="entry name" value="Integrase_cat-core"/>
</dbReference>
<dbReference type="PROSITE" id="PS50994">
    <property type="entry name" value="INTEGRASE"/>
    <property type="match status" value="1"/>
</dbReference>
<dbReference type="GO" id="GO:0003676">
    <property type="term" value="F:nucleic acid binding"/>
    <property type="evidence" value="ECO:0007669"/>
    <property type="project" value="InterPro"/>
</dbReference>
<gene>
    <name evidence="4" type="ORF">VITISV_041771</name>
</gene>
<dbReference type="SUPFAM" id="SSF53098">
    <property type="entry name" value="Ribonuclease H-like"/>
    <property type="match status" value="1"/>
</dbReference>
<keyword evidence="2" id="KW-0378">Hydrolase</keyword>